<proteinExistence type="predicted"/>
<gene>
    <name evidence="2" type="ORF">ACFSDA_05700</name>
</gene>
<keyword evidence="3" id="KW-1185">Reference proteome</keyword>
<accession>A0ABW4PUV1</accession>
<dbReference type="InterPro" id="IPR041664">
    <property type="entry name" value="AAA_16"/>
</dbReference>
<dbReference type="Gene3D" id="3.40.50.300">
    <property type="entry name" value="P-loop containing nucleotide triphosphate hydrolases"/>
    <property type="match status" value="1"/>
</dbReference>
<dbReference type="Pfam" id="PF13191">
    <property type="entry name" value="AAA_16"/>
    <property type="match status" value="1"/>
</dbReference>
<name>A0ABW4PUV1_9MICO</name>
<keyword evidence="2" id="KW-0067">ATP-binding</keyword>
<dbReference type="EMBL" id="JBHUFL010000002">
    <property type="protein sequence ID" value="MFD1834569.1"/>
    <property type="molecule type" value="Genomic_DNA"/>
</dbReference>
<evidence type="ECO:0000259" key="1">
    <source>
        <dbReference type="Pfam" id="PF13191"/>
    </source>
</evidence>
<dbReference type="RefSeq" id="WP_343903843.1">
    <property type="nucleotide sequence ID" value="NZ_BAAAIS010000002.1"/>
</dbReference>
<dbReference type="SUPFAM" id="SSF52540">
    <property type="entry name" value="P-loop containing nucleoside triphosphate hydrolases"/>
    <property type="match status" value="1"/>
</dbReference>
<organism evidence="2 3">
    <name type="scientific">Brachybacterium rhamnosum</name>
    <dbReference type="NCBI Taxonomy" id="173361"/>
    <lineage>
        <taxon>Bacteria</taxon>
        <taxon>Bacillati</taxon>
        <taxon>Actinomycetota</taxon>
        <taxon>Actinomycetes</taxon>
        <taxon>Micrococcales</taxon>
        <taxon>Dermabacteraceae</taxon>
        <taxon>Brachybacterium</taxon>
    </lineage>
</organism>
<evidence type="ECO:0000313" key="3">
    <source>
        <dbReference type="Proteomes" id="UP001597280"/>
    </source>
</evidence>
<sequence length="398" mass="42044">METSPATTPFTPGFGLTPRVLALQGSPVEEFAEALAGRRAAGERSVLIAGARGVGKTVLLSQLRDAAALAHWRTIVLHTSSTSMVEELRGSAADLLRELDPDAEQVRATSAEGGAFGVRAGGDVEYVDRYAGEKVPLGRLLDRLAALLTSAGGGLLVSVDEVQSADRDQLHEVAQHMQDLIGEGHGAGFVAAGIRAGVDELLAHPGTTFLRRAHRVDAGSVDLGTAAEVIRQTVADTPRSITVEAAVRAGEISQGYPYLIQVIGAEAWSRAGDAQVIEVEDVEAARAAAVDAMVVNVHGPALRDVTGRRLDYLLAMLEDNGPSAVADVAARLGLEVGAANAHRSRLIREELLEVPETGRVAFALPYLREALERVRETGSTRRVAAPARVARPVRRPRS</sequence>
<feature type="domain" description="Orc1-like AAA ATPase" evidence="1">
    <location>
        <begin position="29"/>
        <end position="174"/>
    </location>
</feature>
<keyword evidence="2" id="KW-0547">Nucleotide-binding</keyword>
<protein>
    <submittedName>
        <fullName evidence="2">ATP-binding protein</fullName>
    </submittedName>
</protein>
<dbReference type="Proteomes" id="UP001597280">
    <property type="component" value="Unassembled WGS sequence"/>
</dbReference>
<reference evidence="3" key="1">
    <citation type="journal article" date="2019" name="Int. J. Syst. Evol. Microbiol.">
        <title>The Global Catalogue of Microorganisms (GCM) 10K type strain sequencing project: providing services to taxonomists for standard genome sequencing and annotation.</title>
        <authorList>
            <consortium name="The Broad Institute Genomics Platform"/>
            <consortium name="The Broad Institute Genome Sequencing Center for Infectious Disease"/>
            <person name="Wu L."/>
            <person name="Ma J."/>
        </authorList>
    </citation>
    <scope>NUCLEOTIDE SEQUENCE [LARGE SCALE GENOMIC DNA]</scope>
    <source>
        <strain evidence="3">JCM 11650</strain>
    </source>
</reference>
<comment type="caution">
    <text evidence="2">The sequence shown here is derived from an EMBL/GenBank/DDBJ whole genome shotgun (WGS) entry which is preliminary data.</text>
</comment>
<dbReference type="GO" id="GO:0005524">
    <property type="term" value="F:ATP binding"/>
    <property type="evidence" value="ECO:0007669"/>
    <property type="project" value="UniProtKB-KW"/>
</dbReference>
<evidence type="ECO:0000313" key="2">
    <source>
        <dbReference type="EMBL" id="MFD1834569.1"/>
    </source>
</evidence>
<dbReference type="InterPro" id="IPR027417">
    <property type="entry name" value="P-loop_NTPase"/>
</dbReference>